<accession>A0ABP0RHM5</accession>
<evidence type="ECO:0000256" key="1">
    <source>
        <dbReference type="SAM" id="MobiDB-lite"/>
    </source>
</evidence>
<reference evidence="3 4" key="1">
    <citation type="submission" date="2024-02" db="EMBL/GenBank/DDBJ databases">
        <authorList>
            <person name="Chen Y."/>
            <person name="Shah S."/>
            <person name="Dougan E. K."/>
            <person name="Thang M."/>
            <person name="Chan C."/>
        </authorList>
    </citation>
    <scope>NUCLEOTIDE SEQUENCE [LARGE SCALE GENOMIC DNA]</scope>
</reference>
<organism evidence="3 4">
    <name type="scientific">Durusdinium trenchii</name>
    <dbReference type="NCBI Taxonomy" id="1381693"/>
    <lineage>
        <taxon>Eukaryota</taxon>
        <taxon>Sar</taxon>
        <taxon>Alveolata</taxon>
        <taxon>Dinophyceae</taxon>
        <taxon>Suessiales</taxon>
        <taxon>Symbiodiniaceae</taxon>
        <taxon>Durusdinium</taxon>
    </lineage>
</organism>
<keyword evidence="4" id="KW-1185">Reference proteome</keyword>
<evidence type="ECO:0000313" key="4">
    <source>
        <dbReference type="Proteomes" id="UP001642464"/>
    </source>
</evidence>
<evidence type="ECO:0000313" key="2">
    <source>
        <dbReference type="EMBL" id="CAK9099493.1"/>
    </source>
</evidence>
<name>A0ABP0RHM5_9DINO</name>
<feature type="region of interest" description="Disordered" evidence="1">
    <location>
        <begin position="25"/>
        <end position="82"/>
    </location>
</feature>
<gene>
    <name evidence="2" type="ORF">SCF082_LOCUS46600</name>
    <name evidence="3" type="ORF">SCF082_LOCUS46848</name>
</gene>
<dbReference type="EMBL" id="CAXAMM010041573">
    <property type="protein sequence ID" value="CAK9100066.1"/>
    <property type="molecule type" value="Genomic_DNA"/>
</dbReference>
<dbReference type="Proteomes" id="UP001642464">
    <property type="component" value="Unassembled WGS sequence"/>
</dbReference>
<dbReference type="EMBL" id="CAXAMM010041462">
    <property type="protein sequence ID" value="CAK9099493.1"/>
    <property type="molecule type" value="Genomic_DNA"/>
</dbReference>
<sequence>MQFGKSSYNQNSVDKNTLNASGVMLNQNSTTNTEEQTRARLSSGFMQSGGLDRQSSPATDERARLSGGFMPSGLSRTADTGSGVGTVRARLEGNYDRLGSVQGLDFKAAGISSSVDPDERADVVYQETGGIGGVRGSSEVRYLVHR</sequence>
<evidence type="ECO:0000313" key="3">
    <source>
        <dbReference type="EMBL" id="CAK9100066.1"/>
    </source>
</evidence>
<proteinExistence type="predicted"/>
<protein>
    <submittedName>
        <fullName evidence="3">Uncharacterized protein</fullName>
    </submittedName>
</protein>
<comment type="caution">
    <text evidence="3">The sequence shown here is derived from an EMBL/GenBank/DDBJ whole genome shotgun (WGS) entry which is preliminary data.</text>
</comment>